<dbReference type="PANTHER" id="PTHR43775:SF7">
    <property type="entry name" value="FATTY ACID SYNTHASE"/>
    <property type="match status" value="1"/>
</dbReference>
<keyword evidence="7" id="KW-0275">Fatty acid biosynthesis</keyword>
<keyword evidence="6" id="KW-0443">Lipid metabolism</keyword>
<dbReference type="AlphaFoldDB" id="A0A4Y2ELD7"/>
<name>A0A4Y2ELD7_ARAVE</name>
<evidence type="ECO:0000313" key="10">
    <source>
        <dbReference type="EMBL" id="GBM28735.1"/>
    </source>
</evidence>
<keyword evidence="11" id="KW-1185">Reference proteome</keyword>
<dbReference type="Gene3D" id="3.40.366.10">
    <property type="entry name" value="Malonyl-Coenzyme A Acyl Carrier Protein, domain 2"/>
    <property type="match status" value="1"/>
</dbReference>
<reference evidence="10 11" key="1">
    <citation type="journal article" date="2019" name="Sci. Rep.">
        <title>Orb-weaving spider Araneus ventricosus genome elucidates the spidroin gene catalogue.</title>
        <authorList>
            <person name="Kono N."/>
            <person name="Nakamura H."/>
            <person name="Ohtoshi R."/>
            <person name="Moran D.A.P."/>
            <person name="Shinohara A."/>
            <person name="Yoshida Y."/>
            <person name="Fujiwara M."/>
            <person name="Mori M."/>
            <person name="Tomita M."/>
            <person name="Arakawa K."/>
        </authorList>
    </citation>
    <scope>NUCLEOTIDE SEQUENCE [LARGE SCALE GENOMIC DNA]</scope>
</reference>
<comment type="caution">
    <text evidence="10">The sequence shown here is derived from an EMBL/GenBank/DDBJ whole genome shotgun (WGS) entry which is preliminary data.</text>
</comment>
<feature type="domain" description="Malonyl-CoA:ACP transacylase (MAT)" evidence="9">
    <location>
        <begin position="1"/>
        <end position="65"/>
    </location>
</feature>
<evidence type="ECO:0000256" key="2">
    <source>
        <dbReference type="ARBA" id="ARBA00022516"/>
    </source>
</evidence>
<evidence type="ECO:0000313" key="11">
    <source>
        <dbReference type="Proteomes" id="UP000499080"/>
    </source>
</evidence>
<dbReference type="PANTHER" id="PTHR43775">
    <property type="entry name" value="FATTY ACID SYNTHASE"/>
    <property type="match status" value="1"/>
</dbReference>
<dbReference type="Proteomes" id="UP000499080">
    <property type="component" value="Unassembled WGS sequence"/>
</dbReference>
<evidence type="ECO:0000256" key="3">
    <source>
        <dbReference type="ARBA" id="ARBA00022832"/>
    </source>
</evidence>
<feature type="non-terminal residue" evidence="10">
    <location>
        <position position="1"/>
    </location>
</feature>
<keyword evidence="4" id="KW-0521">NADP</keyword>
<dbReference type="InterPro" id="IPR014043">
    <property type="entry name" value="Acyl_transferase_dom"/>
</dbReference>
<keyword evidence="5" id="KW-0560">Oxidoreductase</keyword>
<dbReference type="OrthoDB" id="6510016at2759"/>
<evidence type="ECO:0000256" key="8">
    <source>
        <dbReference type="ARBA" id="ARBA00023268"/>
    </source>
</evidence>
<keyword evidence="2" id="KW-0444">Lipid biosynthesis</keyword>
<dbReference type="SUPFAM" id="SSF52151">
    <property type="entry name" value="FabD/lysophospholipase-like"/>
    <property type="match status" value="1"/>
</dbReference>
<keyword evidence="8" id="KW-0511">Multifunctional enzyme</keyword>
<evidence type="ECO:0000259" key="9">
    <source>
        <dbReference type="Pfam" id="PF00698"/>
    </source>
</evidence>
<evidence type="ECO:0000256" key="5">
    <source>
        <dbReference type="ARBA" id="ARBA00023002"/>
    </source>
</evidence>
<organism evidence="10 11">
    <name type="scientific">Araneus ventricosus</name>
    <name type="common">Orbweaver spider</name>
    <name type="synonym">Epeira ventricosa</name>
    <dbReference type="NCBI Taxonomy" id="182803"/>
    <lineage>
        <taxon>Eukaryota</taxon>
        <taxon>Metazoa</taxon>
        <taxon>Ecdysozoa</taxon>
        <taxon>Arthropoda</taxon>
        <taxon>Chelicerata</taxon>
        <taxon>Arachnida</taxon>
        <taxon>Araneae</taxon>
        <taxon>Araneomorphae</taxon>
        <taxon>Entelegynae</taxon>
        <taxon>Araneoidea</taxon>
        <taxon>Araneidae</taxon>
        <taxon>Araneus</taxon>
    </lineage>
</organism>
<dbReference type="Pfam" id="PF00698">
    <property type="entry name" value="Acyl_transf_1"/>
    <property type="match status" value="1"/>
</dbReference>
<gene>
    <name evidence="10" type="ORF">AVEN_194973_1</name>
</gene>
<protein>
    <recommendedName>
        <fullName evidence="9">Malonyl-CoA:ACP transacylase (MAT) domain-containing protein</fullName>
    </recommendedName>
</protein>
<dbReference type="InterPro" id="IPR001227">
    <property type="entry name" value="Ac_transferase_dom_sf"/>
</dbReference>
<dbReference type="InterPro" id="IPR016035">
    <property type="entry name" value="Acyl_Trfase/lysoPLipase"/>
</dbReference>
<sequence>VALVDVLNEIGIIPDGIIGHSMGELGCAYADGSLTAEQILLISYGRGKALEDSNLEAGAMAALGKYAYVIDIFVSTMFKLN</sequence>
<dbReference type="GO" id="GO:0016491">
    <property type="term" value="F:oxidoreductase activity"/>
    <property type="evidence" value="ECO:0007669"/>
    <property type="project" value="UniProtKB-KW"/>
</dbReference>
<keyword evidence="1" id="KW-0596">Phosphopantetheine</keyword>
<evidence type="ECO:0000256" key="7">
    <source>
        <dbReference type="ARBA" id="ARBA00023160"/>
    </source>
</evidence>
<proteinExistence type="predicted"/>
<evidence type="ECO:0000256" key="4">
    <source>
        <dbReference type="ARBA" id="ARBA00022857"/>
    </source>
</evidence>
<evidence type="ECO:0000256" key="1">
    <source>
        <dbReference type="ARBA" id="ARBA00022450"/>
    </source>
</evidence>
<dbReference type="InterPro" id="IPR050091">
    <property type="entry name" value="PKS_NRPS_Biosynth_Enz"/>
</dbReference>
<dbReference type="EMBL" id="BGPR01092851">
    <property type="protein sequence ID" value="GBM28735.1"/>
    <property type="molecule type" value="Genomic_DNA"/>
</dbReference>
<dbReference type="GO" id="GO:0004312">
    <property type="term" value="F:fatty acid synthase activity"/>
    <property type="evidence" value="ECO:0007669"/>
    <property type="project" value="TreeGrafter"/>
</dbReference>
<dbReference type="GO" id="GO:0006633">
    <property type="term" value="P:fatty acid biosynthetic process"/>
    <property type="evidence" value="ECO:0007669"/>
    <property type="project" value="UniProtKB-KW"/>
</dbReference>
<keyword evidence="3" id="KW-0276">Fatty acid metabolism</keyword>
<accession>A0A4Y2ELD7</accession>
<evidence type="ECO:0000256" key="6">
    <source>
        <dbReference type="ARBA" id="ARBA00023098"/>
    </source>
</evidence>